<evidence type="ECO:0000313" key="2">
    <source>
        <dbReference type="Proteomes" id="UP000198877"/>
    </source>
</evidence>
<dbReference type="PANTHER" id="PTHR43235">
    <property type="entry name" value="GLUTAMINE AMIDOTRANSFERASE PB2B2.05-RELATED"/>
    <property type="match status" value="1"/>
</dbReference>
<dbReference type="SUPFAM" id="SSF52317">
    <property type="entry name" value="Class I glutamine amidotransferase-like"/>
    <property type="match status" value="1"/>
</dbReference>
<dbReference type="PROSITE" id="PS51273">
    <property type="entry name" value="GATASE_TYPE_1"/>
    <property type="match status" value="1"/>
</dbReference>
<dbReference type="RefSeq" id="WP_091734291.1">
    <property type="nucleotide sequence ID" value="NZ_FOYR01000001.1"/>
</dbReference>
<dbReference type="GO" id="GO:0005829">
    <property type="term" value="C:cytosol"/>
    <property type="evidence" value="ECO:0007669"/>
    <property type="project" value="TreeGrafter"/>
</dbReference>
<dbReference type="AlphaFoldDB" id="A0A1I6FNP8"/>
<accession>A0A1I6FNP8</accession>
<reference evidence="2" key="1">
    <citation type="submission" date="2016-10" db="EMBL/GenBank/DDBJ databases">
        <authorList>
            <person name="Varghese N."/>
            <person name="Submissions S."/>
        </authorList>
    </citation>
    <scope>NUCLEOTIDE SEQUENCE [LARGE SCALE GENOMIC DNA]</scope>
    <source>
        <strain evidence="2">CL127</strain>
    </source>
</reference>
<gene>
    <name evidence="1" type="ORF">SAMN04488591_0026</name>
</gene>
<dbReference type="GO" id="GO:0006598">
    <property type="term" value="P:polyamine catabolic process"/>
    <property type="evidence" value="ECO:0007669"/>
    <property type="project" value="TreeGrafter"/>
</dbReference>
<dbReference type="PANTHER" id="PTHR43235:SF1">
    <property type="entry name" value="GLUTAMINE AMIDOTRANSFERASE PB2B2.05-RELATED"/>
    <property type="match status" value="1"/>
</dbReference>
<dbReference type="Pfam" id="PF07722">
    <property type="entry name" value="Peptidase_C26"/>
    <property type="match status" value="1"/>
</dbReference>
<proteinExistence type="predicted"/>
<sequence length="250" mass="26583">MTDPSTGSGTVAPIIGLTTYRQAADWGTWRQVEADLLPSDYARSIERAGGIPVLLPPVAAPDAAADVLARLDGILIAGGADVNPERYGQQPDPSVVRWYDDRDAWELALLAEAERIRLPLLGICRGMQLMAVASGGALVQHLPDVVGHDRHAGGPTSYGTAEVRVDAEGRVAELVAPELTVPVHHHQAVAQHPGYRAVAHDADGVLQAIEGEGDRFAVGVQWHPETHDDPALFDGLVAAARERVQNRGHG</sequence>
<dbReference type="InterPro" id="IPR029062">
    <property type="entry name" value="Class_I_gatase-like"/>
</dbReference>
<keyword evidence="1" id="KW-0808">Transferase</keyword>
<dbReference type="EMBL" id="FOYR01000001">
    <property type="protein sequence ID" value="SFR31546.1"/>
    <property type="molecule type" value="Genomic_DNA"/>
</dbReference>
<organism evidence="1 2">
    <name type="scientific">Microbacterium azadirachtae</name>
    <dbReference type="NCBI Taxonomy" id="582680"/>
    <lineage>
        <taxon>Bacteria</taxon>
        <taxon>Bacillati</taxon>
        <taxon>Actinomycetota</taxon>
        <taxon>Actinomycetes</taxon>
        <taxon>Micrococcales</taxon>
        <taxon>Microbacteriaceae</taxon>
        <taxon>Microbacterium</taxon>
    </lineage>
</organism>
<dbReference type="InterPro" id="IPR011697">
    <property type="entry name" value="Peptidase_C26"/>
</dbReference>
<name>A0A1I6FNP8_9MICO</name>
<dbReference type="CDD" id="cd01745">
    <property type="entry name" value="GATase1_2"/>
    <property type="match status" value="1"/>
</dbReference>
<protein>
    <submittedName>
        <fullName evidence="1">Putative glutamine amidotransferase</fullName>
    </submittedName>
</protein>
<dbReference type="InterPro" id="IPR044668">
    <property type="entry name" value="PuuD-like"/>
</dbReference>
<keyword evidence="1" id="KW-0315">Glutamine amidotransferase</keyword>
<dbReference type="Gene3D" id="3.40.50.880">
    <property type="match status" value="1"/>
</dbReference>
<dbReference type="GO" id="GO:0033969">
    <property type="term" value="F:gamma-glutamyl-gamma-aminobutyrate hydrolase activity"/>
    <property type="evidence" value="ECO:0007669"/>
    <property type="project" value="TreeGrafter"/>
</dbReference>
<dbReference type="GO" id="GO:0016740">
    <property type="term" value="F:transferase activity"/>
    <property type="evidence" value="ECO:0007669"/>
    <property type="project" value="UniProtKB-KW"/>
</dbReference>
<evidence type="ECO:0000313" key="1">
    <source>
        <dbReference type="EMBL" id="SFR31546.1"/>
    </source>
</evidence>
<dbReference type="Proteomes" id="UP000198877">
    <property type="component" value="Unassembled WGS sequence"/>
</dbReference>